<dbReference type="SUPFAM" id="SSF51261">
    <property type="entry name" value="Duplicated hybrid motif"/>
    <property type="match status" value="1"/>
</dbReference>
<dbReference type="GO" id="GO:0004222">
    <property type="term" value="F:metalloendopeptidase activity"/>
    <property type="evidence" value="ECO:0007669"/>
    <property type="project" value="TreeGrafter"/>
</dbReference>
<dbReference type="GO" id="GO:0046872">
    <property type="term" value="F:metal ion binding"/>
    <property type="evidence" value="ECO:0007669"/>
    <property type="project" value="UniProtKB-KW"/>
</dbReference>
<keyword evidence="6" id="KW-0482">Metalloprotease</keyword>
<reference evidence="10" key="2">
    <citation type="submission" date="2020-09" db="EMBL/GenBank/DDBJ databases">
        <authorList>
            <person name="Sun Q."/>
            <person name="Zhou Y."/>
        </authorList>
    </citation>
    <scope>NUCLEOTIDE SEQUENCE</scope>
    <source>
        <strain evidence="10">CGMCC 1.15880</strain>
    </source>
</reference>
<dbReference type="Gene3D" id="2.70.70.10">
    <property type="entry name" value="Glucose Permease (Domain IIA)"/>
    <property type="match status" value="1"/>
</dbReference>
<keyword evidence="4" id="KW-0378">Hydrolase</keyword>
<feature type="signal peptide" evidence="8">
    <location>
        <begin position="1"/>
        <end position="23"/>
    </location>
</feature>
<evidence type="ECO:0000259" key="9">
    <source>
        <dbReference type="Pfam" id="PF01551"/>
    </source>
</evidence>
<evidence type="ECO:0000256" key="2">
    <source>
        <dbReference type="ARBA" id="ARBA00022670"/>
    </source>
</evidence>
<dbReference type="CDD" id="cd12797">
    <property type="entry name" value="M23_peptidase"/>
    <property type="match status" value="1"/>
</dbReference>
<reference evidence="10" key="1">
    <citation type="journal article" date="2014" name="Int. J. Syst. Evol. Microbiol.">
        <title>Complete genome sequence of Corynebacterium casei LMG S-19264T (=DSM 44701T), isolated from a smear-ripened cheese.</title>
        <authorList>
            <consortium name="US DOE Joint Genome Institute (JGI-PGF)"/>
            <person name="Walter F."/>
            <person name="Albersmeier A."/>
            <person name="Kalinowski J."/>
            <person name="Ruckert C."/>
        </authorList>
    </citation>
    <scope>NUCLEOTIDE SEQUENCE</scope>
    <source>
        <strain evidence="10">CGMCC 1.15880</strain>
    </source>
</reference>
<keyword evidence="7" id="KW-0175">Coiled coil</keyword>
<keyword evidence="3" id="KW-0479">Metal-binding</keyword>
<keyword evidence="8" id="KW-0732">Signal</keyword>
<accession>A0A916QWW7</accession>
<sequence length="380" mass="40651">MRAGRGIFAAVFAAMLGCGAALAQGDPVMKAQLASEALSAATEDLAKAQSAKDRVKALSETVRAYEAGLSAMRDGLRGATIRERVIRLEFENRRDQLSRLLGILQTLERASTPMLLIHPTGPVGTARSGMMMSEVTPALQRQAEELRAQLEELQELRTLQTNAEEKLRLGLAGVQEARVALSQAISDRTDLPTRMSDDPIKTQILADSATSLELFAQSIGVLPPETDAAATIPFDRMRGTLRLPVEGTQLRGFNEVDAAGLKRPGLVIAARPLALVTAPVAATIRYSGTFLDYGNVIILEPQSGYLLVIAGMEQVYGETGQIVDQGAPVGLLGGSQAATQEFLVEASDGTGATAQETLYMELRHNGKPVDPSVWFAINDR</sequence>
<dbReference type="EMBL" id="BMKA01000002">
    <property type="protein sequence ID" value="GGA18109.1"/>
    <property type="molecule type" value="Genomic_DNA"/>
</dbReference>
<feature type="domain" description="M23ase beta-sheet core" evidence="9">
    <location>
        <begin position="264"/>
        <end position="371"/>
    </location>
</feature>
<evidence type="ECO:0000313" key="11">
    <source>
        <dbReference type="Proteomes" id="UP000628017"/>
    </source>
</evidence>
<evidence type="ECO:0000313" key="10">
    <source>
        <dbReference type="EMBL" id="GGA18109.1"/>
    </source>
</evidence>
<evidence type="ECO:0000256" key="5">
    <source>
        <dbReference type="ARBA" id="ARBA00022833"/>
    </source>
</evidence>
<dbReference type="AlphaFoldDB" id="A0A916QWW7"/>
<evidence type="ECO:0000256" key="8">
    <source>
        <dbReference type="SAM" id="SignalP"/>
    </source>
</evidence>
<dbReference type="Proteomes" id="UP000628017">
    <property type="component" value="Unassembled WGS sequence"/>
</dbReference>
<dbReference type="InterPro" id="IPR011055">
    <property type="entry name" value="Dup_hybrid_motif"/>
</dbReference>
<dbReference type="InterPro" id="IPR016047">
    <property type="entry name" value="M23ase_b-sheet_dom"/>
</dbReference>
<dbReference type="PANTHER" id="PTHR21666">
    <property type="entry name" value="PEPTIDASE-RELATED"/>
    <property type="match status" value="1"/>
</dbReference>
<dbReference type="RefSeq" id="WP_188673735.1">
    <property type="nucleotide sequence ID" value="NZ_BMKA01000002.1"/>
</dbReference>
<keyword evidence="5" id="KW-0862">Zinc</keyword>
<keyword evidence="2" id="KW-0645">Protease</keyword>
<dbReference type="GO" id="GO:0006508">
    <property type="term" value="P:proteolysis"/>
    <property type="evidence" value="ECO:0007669"/>
    <property type="project" value="UniProtKB-KW"/>
</dbReference>
<organism evidence="10 11">
    <name type="scientific">Neptunicoccus cionae</name>
    <dbReference type="NCBI Taxonomy" id="2035344"/>
    <lineage>
        <taxon>Bacteria</taxon>
        <taxon>Pseudomonadati</taxon>
        <taxon>Pseudomonadota</taxon>
        <taxon>Alphaproteobacteria</taxon>
        <taxon>Rhodobacterales</taxon>
        <taxon>Paracoccaceae</taxon>
        <taxon>Neptunicoccus</taxon>
    </lineage>
</organism>
<evidence type="ECO:0000256" key="6">
    <source>
        <dbReference type="ARBA" id="ARBA00023049"/>
    </source>
</evidence>
<dbReference type="InterPro" id="IPR050570">
    <property type="entry name" value="Cell_wall_metabolism_enzyme"/>
</dbReference>
<protein>
    <submittedName>
        <fullName evidence="10">Peptidase M23</fullName>
    </submittedName>
</protein>
<gene>
    <name evidence="10" type="ORF">GCM10011498_18440</name>
</gene>
<feature type="chain" id="PRO_5036904405" evidence="8">
    <location>
        <begin position="24"/>
        <end position="380"/>
    </location>
</feature>
<dbReference type="PANTHER" id="PTHR21666:SF288">
    <property type="entry name" value="CELL DIVISION PROTEIN YTFB"/>
    <property type="match status" value="1"/>
</dbReference>
<keyword evidence="11" id="KW-1185">Reference proteome</keyword>
<evidence type="ECO:0000256" key="7">
    <source>
        <dbReference type="SAM" id="Coils"/>
    </source>
</evidence>
<feature type="coiled-coil region" evidence="7">
    <location>
        <begin position="136"/>
        <end position="166"/>
    </location>
</feature>
<dbReference type="PROSITE" id="PS51257">
    <property type="entry name" value="PROKAR_LIPOPROTEIN"/>
    <property type="match status" value="1"/>
</dbReference>
<evidence type="ECO:0000256" key="3">
    <source>
        <dbReference type="ARBA" id="ARBA00022723"/>
    </source>
</evidence>
<comment type="cofactor">
    <cofactor evidence="1">
        <name>Zn(2+)</name>
        <dbReference type="ChEBI" id="CHEBI:29105"/>
    </cofactor>
</comment>
<dbReference type="Pfam" id="PF01551">
    <property type="entry name" value="Peptidase_M23"/>
    <property type="match status" value="1"/>
</dbReference>
<evidence type="ECO:0000256" key="1">
    <source>
        <dbReference type="ARBA" id="ARBA00001947"/>
    </source>
</evidence>
<evidence type="ECO:0000256" key="4">
    <source>
        <dbReference type="ARBA" id="ARBA00022801"/>
    </source>
</evidence>
<name>A0A916QWW7_9RHOB</name>
<proteinExistence type="predicted"/>
<comment type="caution">
    <text evidence="10">The sequence shown here is derived from an EMBL/GenBank/DDBJ whole genome shotgun (WGS) entry which is preliminary data.</text>
</comment>